<evidence type="ECO:0000313" key="3">
    <source>
        <dbReference type="Proteomes" id="UP000601435"/>
    </source>
</evidence>
<feature type="region of interest" description="Disordered" evidence="1">
    <location>
        <begin position="119"/>
        <end position="147"/>
    </location>
</feature>
<dbReference type="EMBL" id="CAJNJA010006365">
    <property type="protein sequence ID" value="CAE7209271.1"/>
    <property type="molecule type" value="Genomic_DNA"/>
</dbReference>
<accession>A0A812JM91</accession>
<keyword evidence="3" id="KW-1185">Reference proteome</keyword>
<evidence type="ECO:0000313" key="2">
    <source>
        <dbReference type="EMBL" id="CAE7209271.1"/>
    </source>
</evidence>
<name>A0A812JM91_9DINO</name>
<feature type="compositionally biased region" description="Basic and acidic residues" evidence="1">
    <location>
        <begin position="129"/>
        <end position="145"/>
    </location>
</feature>
<dbReference type="Proteomes" id="UP000601435">
    <property type="component" value="Unassembled WGS sequence"/>
</dbReference>
<evidence type="ECO:0000256" key="1">
    <source>
        <dbReference type="SAM" id="MobiDB-lite"/>
    </source>
</evidence>
<proteinExistence type="predicted"/>
<protein>
    <submittedName>
        <fullName evidence="2">Uncharacterized protein</fullName>
    </submittedName>
</protein>
<sequence length="220" mass="25022">MGCQQSADAGPHASVAMVVLLPHSKRPEYRSLKYAYPWAFENLLHTLDNTPDLTKAQLPQLQLARTCLRGRDSRLGAGTPKTMATLKPKDWDASGTDVTALSHEALVGHLRTQVLRGMKRRRVRSQPELTKDRSMPRLEPDKEMSTTRGRNSYGNFFVKESTWEKVGFLGERTLIPYEQKPRTPLPEHLREEMRAECETVHQISLKLSQPRNRDGMIFSG</sequence>
<reference evidence="2" key="1">
    <citation type="submission" date="2021-02" db="EMBL/GenBank/DDBJ databases">
        <authorList>
            <person name="Dougan E. K."/>
            <person name="Rhodes N."/>
            <person name="Thang M."/>
            <person name="Chan C."/>
        </authorList>
    </citation>
    <scope>NUCLEOTIDE SEQUENCE</scope>
</reference>
<organism evidence="2 3">
    <name type="scientific">Symbiodinium necroappetens</name>
    <dbReference type="NCBI Taxonomy" id="1628268"/>
    <lineage>
        <taxon>Eukaryota</taxon>
        <taxon>Sar</taxon>
        <taxon>Alveolata</taxon>
        <taxon>Dinophyceae</taxon>
        <taxon>Suessiales</taxon>
        <taxon>Symbiodiniaceae</taxon>
        <taxon>Symbiodinium</taxon>
    </lineage>
</organism>
<comment type="caution">
    <text evidence="2">The sequence shown here is derived from an EMBL/GenBank/DDBJ whole genome shotgun (WGS) entry which is preliminary data.</text>
</comment>
<gene>
    <name evidence="2" type="ORF">SNEC2469_LOCUS2012</name>
</gene>
<dbReference type="AlphaFoldDB" id="A0A812JM91"/>